<proteinExistence type="predicted"/>
<keyword evidence="2" id="KW-1185">Reference proteome</keyword>
<dbReference type="OrthoDB" id="4820608at2759"/>
<dbReference type="AlphaFoldDB" id="A0A6A4HC96"/>
<gene>
    <name evidence="1" type="ORF">BT96DRAFT_922509</name>
</gene>
<sequence>MDEFGIPLTRYEELDYTNWDVFSLEPLDLAATSSPPNLIGLIDGANIGYMFVS</sequence>
<name>A0A6A4HC96_9AGAR</name>
<dbReference type="Proteomes" id="UP000799118">
    <property type="component" value="Unassembled WGS sequence"/>
</dbReference>
<evidence type="ECO:0000313" key="1">
    <source>
        <dbReference type="EMBL" id="KAE9395949.1"/>
    </source>
</evidence>
<dbReference type="EMBL" id="ML769522">
    <property type="protein sequence ID" value="KAE9395949.1"/>
    <property type="molecule type" value="Genomic_DNA"/>
</dbReference>
<accession>A0A6A4HC96</accession>
<evidence type="ECO:0000313" key="2">
    <source>
        <dbReference type="Proteomes" id="UP000799118"/>
    </source>
</evidence>
<feature type="non-terminal residue" evidence="1">
    <location>
        <position position="53"/>
    </location>
</feature>
<protein>
    <submittedName>
        <fullName evidence="1">Uncharacterized protein</fullName>
    </submittedName>
</protein>
<organism evidence="1 2">
    <name type="scientific">Gymnopus androsaceus JB14</name>
    <dbReference type="NCBI Taxonomy" id="1447944"/>
    <lineage>
        <taxon>Eukaryota</taxon>
        <taxon>Fungi</taxon>
        <taxon>Dikarya</taxon>
        <taxon>Basidiomycota</taxon>
        <taxon>Agaricomycotina</taxon>
        <taxon>Agaricomycetes</taxon>
        <taxon>Agaricomycetidae</taxon>
        <taxon>Agaricales</taxon>
        <taxon>Marasmiineae</taxon>
        <taxon>Omphalotaceae</taxon>
        <taxon>Gymnopus</taxon>
    </lineage>
</organism>
<reference evidence="1" key="1">
    <citation type="journal article" date="2019" name="Environ. Microbiol.">
        <title>Fungal ecological strategies reflected in gene transcription - a case study of two litter decomposers.</title>
        <authorList>
            <person name="Barbi F."/>
            <person name="Kohler A."/>
            <person name="Barry K."/>
            <person name="Baskaran P."/>
            <person name="Daum C."/>
            <person name="Fauchery L."/>
            <person name="Ihrmark K."/>
            <person name="Kuo A."/>
            <person name="LaButti K."/>
            <person name="Lipzen A."/>
            <person name="Morin E."/>
            <person name="Grigoriev I.V."/>
            <person name="Henrissat B."/>
            <person name="Lindahl B."/>
            <person name="Martin F."/>
        </authorList>
    </citation>
    <scope>NUCLEOTIDE SEQUENCE</scope>
    <source>
        <strain evidence="1">JB14</strain>
    </source>
</reference>